<evidence type="ECO:0000313" key="3">
    <source>
        <dbReference type="EMBL" id="PPQ85190.1"/>
    </source>
</evidence>
<organism evidence="3 4">
    <name type="scientific">Psilocybe cyanescens</name>
    <dbReference type="NCBI Taxonomy" id="93625"/>
    <lineage>
        <taxon>Eukaryota</taxon>
        <taxon>Fungi</taxon>
        <taxon>Dikarya</taxon>
        <taxon>Basidiomycota</taxon>
        <taxon>Agaricomycotina</taxon>
        <taxon>Agaricomycetes</taxon>
        <taxon>Agaricomycetidae</taxon>
        <taxon>Agaricales</taxon>
        <taxon>Agaricineae</taxon>
        <taxon>Strophariaceae</taxon>
        <taxon>Psilocybe</taxon>
    </lineage>
</organism>
<dbReference type="GO" id="GO:0016787">
    <property type="term" value="F:hydrolase activity"/>
    <property type="evidence" value="ECO:0007669"/>
    <property type="project" value="UniProtKB-KW"/>
</dbReference>
<dbReference type="Proteomes" id="UP000283269">
    <property type="component" value="Unassembled WGS sequence"/>
</dbReference>
<evidence type="ECO:0000259" key="2">
    <source>
        <dbReference type="Pfam" id="PF20434"/>
    </source>
</evidence>
<name>A0A409X372_PSICY</name>
<evidence type="ECO:0000256" key="1">
    <source>
        <dbReference type="ARBA" id="ARBA00022801"/>
    </source>
</evidence>
<keyword evidence="4" id="KW-1185">Reference proteome</keyword>
<dbReference type="PANTHER" id="PTHR48081:SF33">
    <property type="entry name" value="KYNURENINE FORMAMIDASE"/>
    <property type="match status" value="1"/>
</dbReference>
<accession>A0A409X372</accession>
<dbReference type="STRING" id="93625.A0A409X372"/>
<dbReference type="EMBL" id="NHYD01002743">
    <property type="protein sequence ID" value="PPQ85190.1"/>
    <property type="molecule type" value="Genomic_DNA"/>
</dbReference>
<sequence>MTTFRTKDIINPSYPLLEANRKAIEAIRRETYSYGTLEEQKLDVYYPPTDLSGVVLPVLVFFYGGGFTSGSRSSPPSNLVYNNLGAFFASRGVLTVIPDYRLVPSIKFPEGGEDVQEAIKWAAQRFSVDSARLFVMGHSAGGVHLATVLLKPVLFAPVAHAIRGVVLMGVPAAIPQGRPGFSTDAVQYYGSVKAMVRDHPLGLLRCVDGDHVKGLPPLRALRAGSEPRYIRTSMRTFVEVYSGKGGMVEEMELEGHDHLSPVLALYTGSGEEWGVQLVDWMMSVVHQSLTEA</sequence>
<evidence type="ECO:0000313" key="4">
    <source>
        <dbReference type="Proteomes" id="UP000283269"/>
    </source>
</evidence>
<dbReference type="PANTHER" id="PTHR48081">
    <property type="entry name" value="AB HYDROLASE SUPERFAMILY PROTEIN C4A8.06C"/>
    <property type="match status" value="1"/>
</dbReference>
<dbReference type="Gene3D" id="3.40.50.1820">
    <property type="entry name" value="alpha/beta hydrolase"/>
    <property type="match status" value="1"/>
</dbReference>
<dbReference type="InterPro" id="IPR029058">
    <property type="entry name" value="AB_hydrolase_fold"/>
</dbReference>
<keyword evidence="1" id="KW-0378">Hydrolase</keyword>
<dbReference type="InterPro" id="IPR050300">
    <property type="entry name" value="GDXG_lipolytic_enzyme"/>
</dbReference>
<feature type="domain" description="BD-FAE-like" evidence="2">
    <location>
        <begin position="42"/>
        <end position="148"/>
    </location>
</feature>
<dbReference type="AlphaFoldDB" id="A0A409X372"/>
<dbReference type="SUPFAM" id="SSF53474">
    <property type="entry name" value="alpha/beta-Hydrolases"/>
    <property type="match status" value="1"/>
</dbReference>
<dbReference type="OrthoDB" id="433474at2759"/>
<proteinExistence type="predicted"/>
<comment type="caution">
    <text evidence="3">The sequence shown here is derived from an EMBL/GenBank/DDBJ whole genome shotgun (WGS) entry which is preliminary data.</text>
</comment>
<gene>
    <name evidence="3" type="ORF">CVT25_004197</name>
</gene>
<dbReference type="InParanoid" id="A0A409X372"/>
<dbReference type="InterPro" id="IPR049492">
    <property type="entry name" value="BD-FAE-like_dom"/>
</dbReference>
<protein>
    <recommendedName>
        <fullName evidence="2">BD-FAE-like domain-containing protein</fullName>
    </recommendedName>
</protein>
<reference evidence="3 4" key="1">
    <citation type="journal article" date="2018" name="Evol. Lett.">
        <title>Horizontal gene cluster transfer increased hallucinogenic mushroom diversity.</title>
        <authorList>
            <person name="Reynolds H.T."/>
            <person name="Vijayakumar V."/>
            <person name="Gluck-Thaler E."/>
            <person name="Korotkin H.B."/>
            <person name="Matheny P.B."/>
            <person name="Slot J.C."/>
        </authorList>
    </citation>
    <scope>NUCLEOTIDE SEQUENCE [LARGE SCALE GENOMIC DNA]</scope>
    <source>
        <strain evidence="3 4">2631</strain>
    </source>
</reference>
<dbReference type="Pfam" id="PF20434">
    <property type="entry name" value="BD-FAE"/>
    <property type="match status" value="1"/>
</dbReference>